<evidence type="ECO:0000259" key="4">
    <source>
        <dbReference type="PROSITE" id="PS50949"/>
    </source>
</evidence>
<dbReference type="InterPro" id="IPR000524">
    <property type="entry name" value="Tscrpt_reg_HTH_GntR"/>
</dbReference>
<sequence length="237" mass="26849">MKYKTPQYKRIEQDLNEKIASGYYGVGNSLPTEQELGKQYGVSRVTVRKALDNLVARDLLIRTPGVGTFVKQAPSCPAPKADLCGFTAEMEAMGRKTATELEVFEVIRASENIAHLLEISEGALIYHFRRRRLADGRVLMLEDTFMSVDKYPDISIKVLTGSKYRYFEHVLGKKPVVNEQQILPVLATKEVAEIFGINFNTPILKIANVTRFADGEIMDYTEDTLNSPYYPLNYIKR</sequence>
<dbReference type="SUPFAM" id="SSF46785">
    <property type="entry name" value="Winged helix' DNA-binding domain"/>
    <property type="match status" value="1"/>
</dbReference>
<dbReference type="InterPro" id="IPR036388">
    <property type="entry name" value="WH-like_DNA-bd_sf"/>
</dbReference>
<evidence type="ECO:0000256" key="1">
    <source>
        <dbReference type="ARBA" id="ARBA00023015"/>
    </source>
</evidence>
<dbReference type="InterPro" id="IPR011663">
    <property type="entry name" value="UTRA"/>
</dbReference>
<dbReference type="SUPFAM" id="SSF64288">
    <property type="entry name" value="Chorismate lyase-like"/>
    <property type="match status" value="1"/>
</dbReference>
<protein>
    <submittedName>
        <fullName evidence="5">GntR family transcriptional regulator</fullName>
    </submittedName>
</protein>
<dbReference type="SMART" id="SM00866">
    <property type="entry name" value="UTRA"/>
    <property type="match status" value="1"/>
</dbReference>
<dbReference type="Pfam" id="PF07702">
    <property type="entry name" value="UTRA"/>
    <property type="match status" value="1"/>
</dbReference>
<dbReference type="SMART" id="SM00345">
    <property type="entry name" value="HTH_GNTR"/>
    <property type="match status" value="1"/>
</dbReference>
<reference evidence="5 6" key="1">
    <citation type="submission" date="2020-10" db="EMBL/GenBank/DDBJ databases">
        <title>ChiBAC.</title>
        <authorList>
            <person name="Zenner C."/>
            <person name="Hitch T.C.A."/>
            <person name="Clavel T."/>
        </authorList>
    </citation>
    <scope>NUCLEOTIDE SEQUENCE [LARGE SCALE GENOMIC DNA]</scope>
    <source>
        <strain evidence="5 6">DSM 109015</strain>
    </source>
</reference>
<dbReference type="InterPro" id="IPR028978">
    <property type="entry name" value="Chorismate_lyase_/UTRA_dom_sf"/>
</dbReference>
<dbReference type="Gene3D" id="3.40.1410.10">
    <property type="entry name" value="Chorismate lyase-like"/>
    <property type="match status" value="1"/>
</dbReference>
<dbReference type="EMBL" id="JADCKC010000001">
    <property type="protein sequence ID" value="MBE5037098.1"/>
    <property type="molecule type" value="Genomic_DNA"/>
</dbReference>
<evidence type="ECO:0000256" key="3">
    <source>
        <dbReference type="ARBA" id="ARBA00023163"/>
    </source>
</evidence>
<dbReference type="Gene3D" id="1.10.10.10">
    <property type="entry name" value="Winged helix-like DNA-binding domain superfamily/Winged helix DNA-binding domain"/>
    <property type="match status" value="1"/>
</dbReference>
<organism evidence="5 6">
    <name type="scientific">Gemmiger gallinarum</name>
    <dbReference type="NCBI Taxonomy" id="2779354"/>
    <lineage>
        <taxon>Bacteria</taxon>
        <taxon>Bacillati</taxon>
        <taxon>Bacillota</taxon>
        <taxon>Clostridia</taxon>
        <taxon>Eubacteriales</taxon>
        <taxon>Gemmiger</taxon>
    </lineage>
</organism>
<dbReference type="Pfam" id="PF00392">
    <property type="entry name" value="GntR"/>
    <property type="match status" value="1"/>
</dbReference>
<keyword evidence="2" id="KW-0238">DNA-binding</keyword>
<evidence type="ECO:0000256" key="2">
    <source>
        <dbReference type="ARBA" id="ARBA00023125"/>
    </source>
</evidence>
<accession>A0ABR9R1R8</accession>
<dbReference type="InterPro" id="IPR036390">
    <property type="entry name" value="WH_DNA-bd_sf"/>
</dbReference>
<dbReference type="RefSeq" id="WP_193500352.1">
    <property type="nucleotide sequence ID" value="NZ_JADCKC010000001.1"/>
</dbReference>
<evidence type="ECO:0000313" key="6">
    <source>
        <dbReference type="Proteomes" id="UP000768567"/>
    </source>
</evidence>
<dbReference type="Proteomes" id="UP000768567">
    <property type="component" value="Unassembled WGS sequence"/>
</dbReference>
<dbReference type="PRINTS" id="PR00035">
    <property type="entry name" value="HTHGNTR"/>
</dbReference>
<gene>
    <name evidence="5" type="ORF">INF35_04790</name>
</gene>
<feature type="domain" description="HTH gntR-type" evidence="4">
    <location>
        <begin position="5"/>
        <end position="73"/>
    </location>
</feature>
<keyword evidence="3" id="KW-0804">Transcription</keyword>
<dbReference type="PANTHER" id="PTHR44846">
    <property type="entry name" value="MANNOSYL-D-GLYCERATE TRANSPORT/METABOLISM SYSTEM REPRESSOR MNGR-RELATED"/>
    <property type="match status" value="1"/>
</dbReference>
<proteinExistence type="predicted"/>
<keyword evidence="6" id="KW-1185">Reference proteome</keyword>
<keyword evidence="1" id="KW-0805">Transcription regulation</keyword>
<name>A0ABR9R1R8_9FIRM</name>
<dbReference type="PROSITE" id="PS50949">
    <property type="entry name" value="HTH_GNTR"/>
    <property type="match status" value="1"/>
</dbReference>
<dbReference type="PANTHER" id="PTHR44846:SF1">
    <property type="entry name" value="MANNOSYL-D-GLYCERATE TRANSPORT_METABOLISM SYSTEM REPRESSOR MNGR-RELATED"/>
    <property type="match status" value="1"/>
</dbReference>
<evidence type="ECO:0000313" key="5">
    <source>
        <dbReference type="EMBL" id="MBE5037098.1"/>
    </source>
</evidence>
<comment type="caution">
    <text evidence="5">The sequence shown here is derived from an EMBL/GenBank/DDBJ whole genome shotgun (WGS) entry which is preliminary data.</text>
</comment>
<dbReference type="InterPro" id="IPR050679">
    <property type="entry name" value="Bact_HTH_transcr_reg"/>
</dbReference>
<dbReference type="CDD" id="cd07377">
    <property type="entry name" value="WHTH_GntR"/>
    <property type="match status" value="1"/>
</dbReference>